<feature type="transmembrane region" description="Helical" evidence="1">
    <location>
        <begin position="72"/>
        <end position="90"/>
    </location>
</feature>
<dbReference type="EMBL" id="LT981265">
    <property type="protein sequence ID" value="SPC34585.1"/>
    <property type="molecule type" value="Genomic_DNA"/>
</dbReference>
<evidence type="ECO:0000313" key="2">
    <source>
        <dbReference type="EMBL" id="SPC34585.1"/>
    </source>
</evidence>
<reference evidence="3" key="1">
    <citation type="submission" date="2018-01" db="EMBL/GenBank/DDBJ databases">
        <authorList>
            <person name="Kerou L M."/>
        </authorList>
    </citation>
    <scope>NUCLEOTIDE SEQUENCE [LARGE SCALE GENOMIC DNA]</scope>
    <source>
        <strain evidence="3">SCU2</strain>
    </source>
</reference>
<dbReference type="Proteomes" id="UP000236248">
    <property type="component" value="Chromosome NCAV"/>
</dbReference>
<keyword evidence="1" id="KW-0812">Transmembrane</keyword>
<gene>
    <name evidence="2" type="ORF">NCAV_1419</name>
</gene>
<evidence type="ECO:0000256" key="1">
    <source>
        <dbReference type="SAM" id="Phobius"/>
    </source>
</evidence>
<keyword evidence="3" id="KW-1185">Reference proteome</keyword>
<feature type="transmembrane region" description="Helical" evidence="1">
    <location>
        <begin position="48"/>
        <end position="65"/>
    </location>
</feature>
<dbReference type="AlphaFoldDB" id="A0A2K5ASH0"/>
<feature type="transmembrane region" description="Helical" evidence="1">
    <location>
        <begin position="96"/>
        <end position="112"/>
    </location>
</feature>
<sequence length="121" mass="12444">MLKIAKGLVIAALVLLIIYGVDEAASRSMDGEGAKETGFLPVNAMVRGLAFGGSAIALSIATFFIAREVSTFVWIMLIINGVLIAIGGAVAGSAPVTGLGALVIALGIIKRFRDAKIARMV</sequence>
<dbReference type="RefSeq" id="WP_148695252.1">
    <property type="nucleotide sequence ID" value="NZ_LT981265.1"/>
</dbReference>
<proteinExistence type="predicted"/>
<keyword evidence="1" id="KW-0472">Membrane</keyword>
<protein>
    <submittedName>
        <fullName evidence="2">Uncharacterized protein</fullName>
    </submittedName>
</protein>
<accession>A0A2K5ASH0</accession>
<evidence type="ECO:0000313" key="3">
    <source>
        <dbReference type="Proteomes" id="UP000236248"/>
    </source>
</evidence>
<dbReference type="GeneID" id="41595414"/>
<dbReference type="KEGG" id="ncv:NCAV_1419"/>
<keyword evidence="1" id="KW-1133">Transmembrane helix</keyword>
<name>A0A2K5ASH0_9ARCH</name>
<organism evidence="2 3">
    <name type="scientific">Candidatus Nitrosocaldus cavascurensis</name>
    <dbReference type="NCBI Taxonomy" id="2058097"/>
    <lineage>
        <taxon>Archaea</taxon>
        <taxon>Nitrososphaerota</taxon>
        <taxon>Nitrososphaeria</taxon>
        <taxon>Candidatus Nitrosocaldales</taxon>
        <taxon>Candidatus Nitrosocaldaceae</taxon>
        <taxon>Candidatus Nitrosocaldus</taxon>
    </lineage>
</organism>